<comment type="caution">
    <text evidence="5">The sequence shown here is derived from an EMBL/GenBank/DDBJ whole genome shotgun (WGS) entry which is preliminary data.</text>
</comment>
<keyword evidence="6" id="KW-1185">Reference proteome</keyword>
<dbReference type="SMART" id="SM01057">
    <property type="entry name" value="Carb_anhydrase"/>
    <property type="match status" value="1"/>
</dbReference>
<accession>A0A8S1DPN5</accession>
<keyword evidence="3" id="KW-0732">Signal</keyword>
<reference evidence="5 6" key="1">
    <citation type="submission" date="2020-04" db="EMBL/GenBank/DDBJ databases">
        <authorList>
            <person name="Alioto T."/>
            <person name="Alioto T."/>
            <person name="Gomez Garrido J."/>
        </authorList>
    </citation>
    <scope>NUCLEOTIDE SEQUENCE [LARGE SCALE GENOMIC DNA]</scope>
</reference>
<dbReference type="GO" id="GO:0005737">
    <property type="term" value="C:cytoplasm"/>
    <property type="evidence" value="ECO:0007669"/>
    <property type="project" value="TreeGrafter"/>
</dbReference>
<dbReference type="Proteomes" id="UP000494165">
    <property type="component" value="Unassembled WGS sequence"/>
</dbReference>
<dbReference type="SUPFAM" id="SSF51069">
    <property type="entry name" value="Carbonic anhydrase"/>
    <property type="match status" value="1"/>
</dbReference>
<dbReference type="AlphaFoldDB" id="A0A8S1DPN5"/>
<dbReference type="PANTHER" id="PTHR18952">
    <property type="entry name" value="CARBONIC ANHYDRASE"/>
    <property type="match status" value="1"/>
</dbReference>
<feature type="domain" description="Alpha-carbonic anhydrase" evidence="4">
    <location>
        <begin position="79"/>
        <end position="306"/>
    </location>
</feature>
<organism evidence="5 6">
    <name type="scientific">Cloeon dipterum</name>
    <dbReference type="NCBI Taxonomy" id="197152"/>
    <lineage>
        <taxon>Eukaryota</taxon>
        <taxon>Metazoa</taxon>
        <taxon>Ecdysozoa</taxon>
        <taxon>Arthropoda</taxon>
        <taxon>Hexapoda</taxon>
        <taxon>Insecta</taxon>
        <taxon>Pterygota</taxon>
        <taxon>Palaeoptera</taxon>
        <taxon>Ephemeroptera</taxon>
        <taxon>Pisciforma</taxon>
        <taxon>Baetidae</taxon>
        <taxon>Cloeon</taxon>
    </lineage>
</organism>
<protein>
    <recommendedName>
        <fullName evidence="4">Alpha-carbonic anhydrase domain-containing protein</fullName>
    </recommendedName>
</protein>
<feature type="compositionally biased region" description="Pro residues" evidence="2">
    <location>
        <begin position="33"/>
        <end position="52"/>
    </location>
</feature>
<sequence>MKLHISGVFLLLVFTLAKHILAAKRQKRQDEQPAPPSDPIPPPPDVPQPDPNNPSGTLAPDPNKPFAPPYNPGPPITPVDYTYSLNGGNGPSSWQSSNPQCAGKMQSPIELSDVPLVGVSYPPLRWEGHWDLRDEGFILANIYQGVQVQFVGDGPPRLRGGPLPTDFMLSHVNFYWGNETGSIHSIEKHFFGMEAHMVHYKRRYGSYVNATKEQDGIAIVAVFFTASQKNNMGMATLVAGLSGIRNPGSSIPLYGDAMMWLKNFNYIDHYYSYAGSHPHPPCNEIVTYIVMENPSIIGIKQVKRKF</sequence>
<dbReference type="GO" id="GO:0004089">
    <property type="term" value="F:carbonate dehydratase activity"/>
    <property type="evidence" value="ECO:0007669"/>
    <property type="project" value="InterPro"/>
</dbReference>
<feature type="signal peptide" evidence="3">
    <location>
        <begin position="1"/>
        <end position="22"/>
    </location>
</feature>
<evidence type="ECO:0000256" key="1">
    <source>
        <dbReference type="ARBA" id="ARBA00010718"/>
    </source>
</evidence>
<dbReference type="Pfam" id="PF00194">
    <property type="entry name" value="Carb_anhydrase"/>
    <property type="match status" value="1"/>
</dbReference>
<name>A0A8S1DPN5_9INSE</name>
<feature type="compositionally biased region" description="Polar residues" evidence="2">
    <location>
        <begin position="83"/>
        <end position="100"/>
    </location>
</feature>
<dbReference type="PANTHER" id="PTHR18952:SF124">
    <property type="entry name" value="CARBONIC ANHYDRASE 7"/>
    <property type="match status" value="1"/>
</dbReference>
<dbReference type="InterPro" id="IPR023561">
    <property type="entry name" value="Carbonic_anhydrase_a-class"/>
</dbReference>
<dbReference type="Gene3D" id="3.10.200.10">
    <property type="entry name" value="Alpha carbonic anhydrase"/>
    <property type="match status" value="1"/>
</dbReference>
<evidence type="ECO:0000313" key="5">
    <source>
        <dbReference type="EMBL" id="CAB3382599.1"/>
    </source>
</evidence>
<dbReference type="PROSITE" id="PS51144">
    <property type="entry name" value="ALPHA_CA_2"/>
    <property type="match status" value="1"/>
</dbReference>
<gene>
    <name evidence="5" type="ORF">CLODIP_2_CD06216</name>
</gene>
<evidence type="ECO:0000259" key="4">
    <source>
        <dbReference type="PROSITE" id="PS51144"/>
    </source>
</evidence>
<feature type="region of interest" description="Disordered" evidence="2">
    <location>
        <begin position="25"/>
        <end position="105"/>
    </location>
</feature>
<dbReference type="GO" id="GO:0008270">
    <property type="term" value="F:zinc ion binding"/>
    <property type="evidence" value="ECO:0007669"/>
    <property type="project" value="InterPro"/>
</dbReference>
<evidence type="ECO:0000256" key="3">
    <source>
        <dbReference type="SAM" id="SignalP"/>
    </source>
</evidence>
<proteinExistence type="inferred from homology"/>
<dbReference type="CDD" id="cd00326">
    <property type="entry name" value="alpha_CA"/>
    <property type="match status" value="1"/>
</dbReference>
<dbReference type="OrthoDB" id="429145at2759"/>
<dbReference type="InterPro" id="IPR001148">
    <property type="entry name" value="CA_dom"/>
</dbReference>
<evidence type="ECO:0000256" key="2">
    <source>
        <dbReference type="SAM" id="MobiDB-lite"/>
    </source>
</evidence>
<evidence type="ECO:0000313" key="6">
    <source>
        <dbReference type="Proteomes" id="UP000494165"/>
    </source>
</evidence>
<comment type="similarity">
    <text evidence="1">Belongs to the alpha-carbonic anhydrase family.</text>
</comment>
<feature type="chain" id="PRO_5035832731" description="Alpha-carbonic anhydrase domain-containing protein" evidence="3">
    <location>
        <begin position="23"/>
        <end position="306"/>
    </location>
</feature>
<feature type="compositionally biased region" description="Pro residues" evidence="2">
    <location>
        <begin position="62"/>
        <end position="77"/>
    </location>
</feature>
<dbReference type="InterPro" id="IPR036398">
    <property type="entry name" value="CA_dom_sf"/>
</dbReference>
<dbReference type="EMBL" id="CADEPI010000278">
    <property type="protein sequence ID" value="CAB3382599.1"/>
    <property type="molecule type" value="Genomic_DNA"/>
</dbReference>